<feature type="domain" description="Uroporphyrinogen decarboxylase (URO-D)" evidence="1">
    <location>
        <begin position="192"/>
        <end position="382"/>
    </location>
</feature>
<gene>
    <name evidence="2" type="ORF">LCGC14_0858080</name>
</gene>
<dbReference type="PANTHER" id="PTHR47099:SF1">
    <property type="entry name" value="METHYLCOBAMIDE:COM METHYLTRANSFERASE MTBA"/>
    <property type="match status" value="1"/>
</dbReference>
<dbReference type="EMBL" id="LAZR01002591">
    <property type="protein sequence ID" value="KKN28073.1"/>
    <property type="molecule type" value="Genomic_DNA"/>
</dbReference>
<dbReference type="SUPFAM" id="SSF51726">
    <property type="entry name" value="UROD/MetE-like"/>
    <property type="match status" value="1"/>
</dbReference>
<comment type="caution">
    <text evidence="2">The sequence shown here is derived from an EMBL/GenBank/DDBJ whole genome shotgun (WGS) entry which is preliminary data.</text>
</comment>
<proteinExistence type="predicted"/>
<dbReference type="InterPro" id="IPR038071">
    <property type="entry name" value="UROD/MetE-like_sf"/>
</dbReference>
<evidence type="ECO:0000313" key="2">
    <source>
        <dbReference type="EMBL" id="KKN28073.1"/>
    </source>
</evidence>
<dbReference type="InterPro" id="IPR000257">
    <property type="entry name" value="Uroporphyrinogen_deCOase"/>
</dbReference>
<reference evidence="2" key="1">
    <citation type="journal article" date="2015" name="Nature">
        <title>Complex archaea that bridge the gap between prokaryotes and eukaryotes.</title>
        <authorList>
            <person name="Spang A."/>
            <person name="Saw J.H."/>
            <person name="Jorgensen S.L."/>
            <person name="Zaremba-Niedzwiedzka K."/>
            <person name="Martijn J."/>
            <person name="Lind A.E."/>
            <person name="van Eijk R."/>
            <person name="Schleper C."/>
            <person name="Guy L."/>
            <person name="Ettema T.J."/>
        </authorList>
    </citation>
    <scope>NUCLEOTIDE SEQUENCE</scope>
</reference>
<organism evidence="2">
    <name type="scientific">marine sediment metagenome</name>
    <dbReference type="NCBI Taxonomy" id="412755"/>
    <lineage>
        <taxon>unclassified sequences</taxon>
        <taxon>metagenomes</taxon>
        <taxon>ecological metagenomes</taxon>
    </lineage>
</organism>
<accession>A0A0F9SFB0</accession>
<dbReference type="GO" id="GO:0006779">
    <property type="term" value="P:porphyrin-containing compound biosynthetic process"/>
    <property type="evidence" value="ECO:0007669"/>
    <property type="project" value="InterPro"/>
</dbReference>
<dbReference type="Gene3D" id="3.20.20.210">
    <property type="match status" value="1"/>
</dbReference>
<protein>
    <recommendedName>
        <fullName evidence="1">Uroporphyrinogen decarboxylase (URO-D) domain-containing protein</fullName>
    </recommendedName>
</protein>
<dbReference type="GO" id="GO:0004853">
    <property type="term" value="F:uroporphyrinogen decarboxylase activity"/>
    <property type="evidence" value="ECO:0007669"/>
    <property type="project" value="InterPro"/>
</dbReference>
<name>A0A0F9SFB0_9ZZZZ</name>
<dbReference type="InterPro" id="IPR052024">
    <property type="entry name" value="Methanogen_methyltrans"/>
</dbReference>
<dbReference type="Pfam" id="PF01208">
    <property type="entry name" value="URO-D"/>
    <property type="match status" value="1"/>
</dbReference>
<evidence type="ECO:0000259" key="1">
    <source>
        <dbReference type="Pfam" id="PF01208"/>
    </source>
</evidence>
<dbReference type="PANTHER" id="PTHR47099">
    <property type="entry name" value="METHYLCOBAMIDE:COM METHYLTRANSFERASE MTBA"/>
    <property type="match status" value="1"/>
</dbReference>
<sequence length="389" mass="45641">MVLSKRERVIRTLERDDEPDKVPIHYLGFERTATAYQQFLESEEFQECNTYIENDFSREDYRWAGNITELRFWNVDCHTMDPWRHRMKTIIADGPPEHPNSYIIPTSGRIFKRVEQVKTGLSYAWYIDGYFRTPEVLHSYWDQYGKPSEHINDDINYSPQIWEKFVESLSPYLYPMCRLMIAMHEALFEGMTINRVVYYMRKNPQFIHEVMDEYTKTNLEFIKRYAEAGVDIVFFFDDLGYKGRSILSIENFRTFILPYYKKIYQECKKNGMFVIQHSCGYIDDLLPFMVDAGLDCIQALEPAAGVDLAKLKKTLGERVSFMGGMDSTRILNFGSPEEVVEEVKRCIKAAAHGGGYFAGPSHNILNVPWENVLAFRAAIEKYRKYPLNF</sequence>
<dbReference type="AlphaFoldDB" id="A0A0F9SFB0"/>